<dbReference type="SUPFAM" id="SSF54593">
    <property type="entry name" value="Glyoxalase/Bleomycin resistance protein/Dihydroxybiphenyl dioxygenase"/>
    <property type="match status" value="1"/>
</dbReference>
<sequence>MNVKNAISWFEIPVSDYERAINFYESVFDTRLQRESIDEVNYAIFSAEEPAVSGALIKADFQQPSEQGSLVYLNAEGVMDDVIERAQALGAKVYIPKTYIGDPGYIAHIGDSEGNKIALHSHAE</sequence>
<feature type="domain" description="VOC" evidence="1">
    <location>
        <begin position="6"/>
        <end position="122"/>
    </location>
</feature>
<reference evidence="2" key="1">
    <citation type="submission" date="2018-06" db="EMBL/GenBank/DDBJ databases">
        <authorList>
            <person name="Zhirakovskaya E."/>
        </authorList>
    </citation>
    <scope>NUCLEOTIDE SEQUENCE</scope>
</reference>
<proteinExistence type="predicted"/>
<dbReference type="AlphaFoldDB" id="A0A3B0XLC6"/>
<gene>
    <name evidence="2" type="ORF">MNBD_GAMMA08-2145</name>
</gene>
<evidence type="ECO:0000313" key="2">
    <source>
        <dbReference type="EMBL" id="VAW65510.1"/>
    </source>
</evidence>
<dbReference type="InterPro" id="IPR029068">
    <property type="entry name" value="Glyas_Bleomycin-R_OHBP_Dase"/>
</dbReference>
<name>A0A3B0XLC6_9ZZZZ</name>
<protein>
    <recommendedName>
        <fullName evidence="1">VOC domain-containing protein</fullName>
    </recommendedName>
</protein>
<dbReference type="CDD" id="cd07247">
    <property type="entry name" value="SgaA_N_like"/>
    <property type="match status" value="1"/>
</dbReference>
<dbReference type="InterPro" id="IPR037523">
    <property type="entry name" value="VOC_core"/>
</dbReference>
<dbReference type="InterPro" id="IPR004360">
    <property type="entry name" value="Glyas_Fos-R_dOase_dom"/>
</dbReference>
<dbReference type="Pfam" id="PF00903">
    <property type="entry name" value="Glyoxalase"/>
    <property type="match status" value="1"/>
</dbReference>
<organism evidence="2">
    <name type="scientific">hydrothermal vent metagenome</name>
    <dbReference type="NCBI Taxonomy" id="652676"/>
    <lineage>
        <taxon>unclassified sequences</taxon>
        <taxon>metagenomes</taxon>
        <taxon>ecological metagenomes</taxon>
    </lineage>
</organism>
<dbReference type="InterPro" id="IPR052164">
    <property type="entry name" value="Anthracycline_SecMetBiosynth"/>
</dbReference>
<dbReference type="PANTHER" id="PTHR33993">
    <property type="entry name" value="GLYOXALASE-RELATED"/>
    <property type="match status" value="1"/>
</dbReference>
<dbReference type="PANTHER" id="PTHR33993:SF2">
    <property type="entry name" value="VOC DOMAIN-CONTAINING PROTEIN"/>
    <property type="match status" value="1"/>
</dbReference>
<evidence type="ECO:0000259" key="1">
    <source>
        <dbReference type="PROSITE" id="PS51819"/>
    </source>
</evidence>
<dbReference type="Gene3D" id="3.10.180.10">
    <property type="entry name" value="2,3-Dihydroxybiphenyl 1,2-Dioxygenase, domain 1"/>
    <property type="match status" value="1"/>
</dbReference>
<accession>A0A3B0XLC6</accession>
<dbReference type="PROSITE" id="PS51819">
    <property type="entry name" value="VOC"/>
    <property type="match status" value="1"/>
</dbReference>
<dbReference type="EMBL" id="UOFH01000317">
    <property type="protein sequence ID" value="VAW65510.1"/>
    <property type="molecule type" value="Genomic_DNA"/>
</dbReference>